<dbReference type="Proteomes" id="UP000259030">
    <property type="component" value="Plasmid pDFI3"/>
</dbReference>
<name>A0A221T2Y4_9DEIO</name>
<keyword evidence="1" id="KW-0614">Plasmid</keyword>
<dbReference type="RefSeq" id="WP_027462707.1">
    <property type="nucleotide sequence ID" value="NZ_CP021084.1"/>
</dbReference>
<dbReference type="EMBL" id="CP021084">
    <property type="protein sequence ID" value="ASN83264.1"/>
    <property type="molecule type" value="Genomic_DNA"/>
</dbReference>
<evidence type="ECO:0000313" key="1">
    <source>
        <dbReference type="EMBL" id="ASN83264.1"/>
    </source>
</evidence>
<geneLocation type="plasmid" evidence="2">
    <name>pdfi3</name>
</geneLocation>
<evidence type="ECO:0000313" key="2">
    <source>
        <dbReference type="Proteomes" id="UP000259030"/>
    </source>
</evidence>
<keyword evidence="2" id="KW-1185">Reference proteome</keyword>
<gene>
    <name evidence="1" type="ORF">DFI_18880</name>
</gene>
<dbReference type="KEGG" id="dfc:DFI_18880"/>
<reference evidence="1 2" key="1">
    <citation type="submission" date="2017-05" db="EMBL/GenBank/DDBJ databases">
        <title>The complete genome sequence of Deinococcus ficus isolated from the rhizosphere of the Ficus religiosa L. in Taiwan.</title>
        <authorList>
            <person name="Wu K.-M."/>
            <person name="Liao T.-L."/>
            <person name="Liu Y.-M."/>
            <person name="Young C.-C."/>
            <person name="Tsai S.-F."/>
        </authorList>
    </citation>
    <scope>NUCLEOTIDE SEQUENCE [LARGE SCALE GENOMIC DNA]</scope>
    <source>
        <strain evidence="1 2">CC-FR2-10</strain>
        <plasmid evidence="2">pdfi3</plasmid>
    </source>
</reference>
<accession>A0A221T2Y4</accession>
<sequence length="77" mass="8506">MNIELKPDFPITGYGPCSQYARVRTPDTVVTLRARRTDAGWEVKVHEAQWAPVQAPTGALALLLAASQLPDVVEVRY</sequence>
<proteinExistence type="predicted"/>
<dbReference type="AlphaFoldDB" id="A0A221T2Y4"/>
<organism evidence="1 2">
    <name type="scientific">Deinococcus ficus</name>
    <dbReference type="NCBI Taxonomy" id="317577"/>
    <lineage>
        <taxon>Bacteria</taxon>
        <taxon>Thermotogati</taxon>
        <taxon>Deinococcota</taxon>
        <taxon>Deinococci</taxon>
        <taxon>Deinococcales</taxon>
        <taxon>Deinococcaceae</taxon>
        <taxon>Deinococcus</taxon>
    </lineage>
</organism>
<protein>
    <submittedName>
        <fullName evidence="1">Uncharacterized protein</fullName>
    </submittedName>
</protein>